<dbReference type="Proteomes" id="UP000095767">
    <property type="component" value="Unassembled WGS sequence"/>
</dbReference>
<dbReference type="OrthoDB" id="655609at2759"/>
<evidence type="ECO:0000313" key="1">
    <source>
        <dbReference type="EMBL" id="OEL24036.1"/>
    </source>
</evidence>
<reference evidence="1 2" key="1">
    <citation type="submission" date="2016-09" db="EMBL/GenBank/DDBJ databases">
        <title>The draft genome of Dichanthelium oligosanthes: A C3 panicoid grass species.</title>
        <authorList>
            <person name="Studer A.J."/>
            <person name="Schnable J.C."/>
            <person name="Brutnell T.P."/>
        </authorList>
    </citation>
    <scope>NUCLEOTIDE SEQUENCE [LARGE SCALE GENOMIC DNA]</scope>
    <source>
        <strain evidence="2">cv. Kellogg 1175</strain>
        <tissue evidence="1">Leaf</tissue>
    </source>
</reference>
<accession>A0A1E5VFY0</accession>
<comment type="caution">
    <text evidence="1">The sequence shown here is derived from an EMBL/GenBank/DDBJ whole genome shotgun (WGS) entry which is preliminary data.</text>
</comment>
<protein>
    <submittedName>
        <fullName evidence="1">U-box domain-containing protein 73</fullName>
    </submittedName>
</protein>
<dbReference type="EMBL" id="LWDX02040925">
    <property type="protein sequence ID" value="OEL24036.1"/>
    <property type="molecule type" value="Genomic_DNA"/>
</dbReference>
<name>A0A1E5VFY0_9POAL</name>
<evidence type="ECO:0000313" key="2">
    <source>
        <dbReference type="Proteomes" id="UP000095767"/>
    </source>
</evidence>
<keyword evidence="2" id="KW-1185">Reference proteome</keyword>
<dbReference type="Gene3D" id="1.25.10.10">
    <property type="entry name" value="Leucine-rich Repeat Variant"/>
    <property type="match status" value="1"/>
</dbReference>
<proteinExistence type="predicted"/>
<sequence length="228" mass="25398">MEEKRLRVVLNLSVHRPNREILAGGNQLPAALKKIVNRLHKYGSPQLAFAMVASKVAILSEFDMFRKGMLEIGGMEMLRDLLKVEDAVVRKEVVTAIRGLGADEEGKTNAQSYNVPYALLECLMVSDEVLLLLDCLPKDPCVVDKMSDKAVELVNIIMAEQGTGPVTPEITYSAISLVHAIVQRDAHKMEQVKNLEDFKERLKELSSGRLPTQTMLQVDTIINSPWCV</sequence>
<dbReference type="InterPro" id="IPR011989">
    <property type="entry name" value="ARM-like"/>
</dbReference>
<organism evidence="1 2">
    <name type="scientific">Dichanthelium oligosanthes</name>
    <dbReference type="NCBI Taxonomy" id="888268"/>
    <lineage>
        <taxon>Eukaryota</taxon>
        <taxon>Viridiplantae</taxon>
        <taxon>Streptophyta</taxon>
        <taxon>Embryophyta</taxon>
        <taxon>Tracheophyta</taxon>
        <taxon>Spermatophyta</taxon>
        <taxon>Magnoliopsida</taxon>
        <taxon>Liliopsida</taxon>
        <taxon>Poales</taxon>
        <taxon>Poaceae</taxon>
        <taxon>PACMAD clade</taxon>
        <taxon>Panicoideae</taxon>
        <taxon>Panicodae</taxon>
        <taxon>Paniceae</taxon>
        <taxon>Dichantheliinae</taxon>
        <taxon>Dichanthelium</taxon>
    </lineage>
</organism>
<dbReference type="AlphaFoldDB" id="A0A1E5VFY0"/>
<gene>
    <name evidence="1" type="ORF">BAE44_0014944</name>
</gene>
<dbReference type="SUPFAM" id="SSF48371">
    <property type="entry name" value="ARM repeat"/>
    <property type="match status" value="1"/>
</dbReference>
<dbReference type="InterPro" id="IPR016024">
    <property type="entry name" value="ARM-type_fold"/>
</dbReference>